<feature type="domain" description="ABC transporter" evidence="16">
    <location>
        <begin position="2"/>
        <end position="239"/>
    </location>
</feature>
<dbReference type="GO" id="GO:0005886">
    <property type="term" value="C:plasma membrane"/>
    <property type="evidence" value="ECO:0007669"/>
    <property type="project" value="UniProtKB-SubCell"/>
</dbReference>
<evidence type="ECO:0000256" key="7">
    <source>
        <dbReference type="ARBA" id="ARBA00022741"/>
    </source>
</evidence>
<dbReference type="GO" id="GO:0016887">
    <property type="term" value="F:ATP hydrolysis activity"/>
    <property type="evidence" value="ECO:0007669"/>
    <property type="project" value="InterPro"/>
</dbReference>
<name>A0A0F5FD82_9HYPH</name>
<dbReference type="EMBL" id="JZEX01000207">
    <property type="protein sequence ID" value="KKB06753.1"/>
    <property type="molecule type" value="Genomic_DNA"/>
</dbReference>
<evidence type="ECO:0000256" key="15">
    <source>
        <dbReference type="ARBA" id="ARBA00047640"/>
    </source>
</evidence>
<comment type="subcellular location">
    <subcellularLocation>
        <location evidence="2">Cell inner membrane</location>
    </subcellularLocation>
    <subcellularLocation>
        <location evidence="1">Membrane</location>
        <topology evidence="1">Peripheral membrane protein</topology>
    </subcellularLocation>
</comment>
<keyword evidence="10" id="KW-0472">Membrane</keyword>
<keyword evidence="8 17" id="KW-0067">ATP-binding</keyword>
<proteinExistence type="inferred from homology"/>
<evidence type="ECO:0000313" key="17">
    <source>
        <dbReference type="EMBL" id="KKB06753.1"/>
    </source>
</evidence>
<evidence type="ECO:0000259" key="16">
    <source>
        <dbReference type="PROSITE" id="PS50893"/>
    </source>
</evidence>
<evidence type="ECO:0000256" key="8">
    <source>
        <dbReference type="ARBA" id="ARBA00022840"/>
    </source>
</evidence>
<sequence length="260" mass="29059">MIDIDDLSLFLGQGARRRKILDSISFSVEAGQTYGLVGESGSGKSTVLRCIAGLYRQWTGGIAVDGQTFRQADRLGWCRNVQMVFQDPYGSLHPKHQIEDILAEPLHIHKLDNIGERVGKVLDQVGLPGKFRYRFPHQLSGGQRQRVAIARAMVLRPSIVLLDEPTSALDVSIQAEILNLFMDLREELKLTYLLVSHDLSVIDHMCSAFAVMQAGRIVEVLTRDALENNEASAPYTRTLIEASERYDRDLALRQAEAEQA</sequence>
<evidence type="ECO:0000256" key="3">
    <source>
        <dbReference type="ARBA" id="ARBA00011469"/>
    </source>
</evidence>
<dbReference type="SMART" id="SM00382">
    <property type="entry name" value="AAA"/>
    <property type="match status" value="1"/>
</dbReference>
<keyword evidence="7" id="KW-0547">Nucleotide-binding</keyword>
<keyword evidence="6" id="KW-0997">Cell inner membrane</keyword>
<dbReference type="EC" id="7.4.2.10" evidence="13"/>
<evidence type="ECO:0000313" key="18">
    <source>
        <dbReference type="Proteomes" id="UP000033632"/>
    </source>
</evidence>
<gene>
    <name evidence="17" type="ORF">VE25_21445</name>
</gene>
<dbReference type="CDD" id="cd03257">
    <property type="entry name" value="ABC_NikE_OppD_transporters"/>
    <property type="match status" value="1"/>
</dbReference>
<evidence type="ECO:0000256" key="12">
    <source>
        <dbReference type="ARBA" id="ARBA00038416"/>
    </source>
</evidence>
<dbReference type="GO" id="GO:0055085">
    <property type="term" value="P:transmembrane transport"/>
    <property type="evidence" value="ECO:0007669"/>
    <property type="project" value="UniProtKB-ARBA"/>
</dbReference>
<evidence type="ECO:0000256" key="13">
    <source>
        <dbReference type="ARBA" id="ARBA00039050"/>
    </source>
</evidence>
<evidence type="ECO:0000256" key="10">
    <source>
        <dbReference type="ARBA" id="ARBA00023136"/>
    </source>
</evidence>
<evidence type="ECO:0000256" key="9">
    <source>
        <dbReference type="ARBA" id="ARBA00022967"/>
    </source>
</evidence>
<dbReference type="PROSITE" id="PS00211">
    <property type="entry name" value="ABC_TRANSPORTER_1"/>
    <property type="match status" value="1"/>
</dbReference>
<evidence type="ECO:0000256" key="6">
    <source>
        <dbReference type="ARBA" id="ARBA00022519"/>
    </source>
</evidence>
<dbReference type="SUPFAM" id="SSF52540">
    <property type="entry name" value="P-loop containing nucleoside triphosphate hydrolases"/>
    <property type="match status" value="1"/>
</dbReference>
<dbReference type="GO" id="GO:0005524">
    <property type="term" value="F:ATP binding"/>
    <property type="evidence" value="ECO:0007669"/>
    <property type="project" value="UniProtKB-KW"/>
</dbReference>
<keyword evidence="4" id="KW-0813">Transport</keyword>
<dbReference type="InterPro" id="IPR027417">
    <property type="entry name" value="P-loop_NTPase"/>
</dbReference>
<dbReference type="Proteomes" id="UP000033632">
    <property type="component" value="Unassembled WGS sequence"/>
</dbReference>
<dbReference type="PROSITE" id="PS50893">
    <property type="entry name" value="ABC_TRANSPORTER_2"/>
    <property type="match status" value="1"/>
</dbReference>
<organism evidence="17 18">
    <name type="scientific">Devosia geojensis</name>
    <dbReference type="NCBI Taxonomy" id="443610"/>
    <lineage>
        <taxon>Bacteria</taxon>
        <taxon>Pseudomonadati</taxon>
        <taxon>Pseudomonadota</taxon>
        <taxon>Alphaproteobacteria</taxon>
        <taxon>Hyphomicrobiales</taxon>
        <taxon>Devosiaceae</taxon>
        <taxon>Devosia</taxon>
    </lineage>
</organism>
<keyword evidence="18" id="KW-1185">Reference proteome</keyword>
<comment type="catalytic activity">
    <reaction evidence="15">
        <text>glutathione(out) + ATP + H2O = glutathione(in) + ADP + phosphate + H(+)</text>
        <dbReference type="Rhea" id="RHEA:29791"/>
        <dbReference type="ChEBI" id="CHEBI:15377"/>
        <dbReference type="ChEBI" id="CHEBI:15378"/>
        <dbReference type="ChEBI" id="CHEBI:30616"/>
        <dbReference type="ChEBI" id="CHEBI:43474"/>
        <dbReference type="ChEBI" id="CHEBI:57925"/>
        <dbReference type="ChEBI" id="CHEBI:456216"/>
        <dbReference type="EC" id="7.4.2.10"/>
    </reaction>
</comment>
<dbReference type="PANTHER" id="PTHR43776:SF15">
    <property type="entry name" value="GLUTATHIONE IMPORT ATP-BINDING PROTEIN GSIA"/>
    <property type="match status" value="1"/>
</dbReference>
<dbReference type="InterPro" id="IPR003593">
    <property type="entry name" value="AAA+_ATPase"/>
</dbReference>
<comment type="function">
    <text evidence="11">Part of the ABC transporter complex GsiABCD involved in glutathione import. Responsible for energy coupling to the transport system.</text>
</comment>
<evidence type="ECO:0000256" key="5">
    <source>
        <dbReference type="ARBA" id="ARBA00022475"/>
    </source>
</evidence>
<dbReference type="InterPro" id="IPR050319">
    <property type="entry name" value="ABC_transp_ATP-bind"/>
</dbReference>
<dbReference type="Pfam" id="PF00005">
    <property type="entry name" value="ABC_tran"/>
    <property type="match status" value="1"/>
</dbReference>
<dbReference type="STRING" id="443610.VE25_21445"/>
<dbReference type="PATRIC" id="fig|443610.3.peg.3532"/>
<dbReference type="InterPro" id="IPR017871">
    <property type="entry name" value="ABC_transporter-like_CS"/>
</dbReference>
<dbReference type="PANTHER" id="PTHR43776">
    <property type="entry name" value="TRANSPORT ATP-BINDING PROTEIN"/>
    <property type="match status" value="1"/>
</dbReference>
<comment type="caution">
    <text evidence="17">The sequence shown here is derived from an EMBL/GenBank/DDBJ whole genome shotgun (WGS) entry which is preliminary data.</text>
</comment>
<accession>A0A0F5FD82</accession>
<evidence type="ECO:0000256" key="2">
    <source>
        <dbReference type="ARBA" id="ARBA00004533"/>
    </source>
</evidence>
<dbReference type="Gene3D" id="3.40.50.300">
    <property type="entry name" value="P-loop containing nucleotide triphosphate hydrolases"/>
    <property type="match status" value="1"/>
</dbReference>
<dbReference type="InterPro" id="IPR003439">
    <property type="entry name" value="ABC_transporter-like_ATP-bd"/>
</dbReference>
<evidence type="ECO:0000256" key="14">
    <source>
        <dbReference type="ARBA" id="ARBA00041187"/>
    </source>
</evidence>
<dbReference type="AlphaFoldDB" id="A0A0F5FD82"/>
<reference evidence="17 18" key="1">
    <citation type="submission" date="2015-03" db="EMBL/GenBank/DDBJ databases">
        <authorList>
            <person name="Hassan Y.I."/>
            <person name="Lepp D."/>
            <person name="Li X.-Z."/>
            <person name="Zhou T."/>
        </authorList>
    </citation>
    <scope>NUCLEOTIDE SEQUENCE [LARGE SCALE GENOMIC DNA]</scope>
    <source>
        <strain evidence="17 18">BD-c194</strain>
    </source>
</reference>
<evidence type="ECO:0000256" key="4">
    <source>
        <dbReference type="ARBA" id="ARBA00022448"/>
    </source>
</evidence>
<comment type="similarity">
    <text evidence="12">Belongs to the ABC transporter superfamily. Glutathione importer (TC 3.A.1.5.11) family.</text>
</comment>
<keyword evidence="9" id="KW-1278">Translocase</keyword>
<protein>
    <recommendedName>
        <fullName evidence="14">Glutathione import ATP-binding protein GsiA</fullName>
        <ecNumber evidence="13">7.4.2.10</ecNumber>
    </recommendedName>
</protein>
<evidence type="ECO:0000256" key="1">
    <source>
        <dbReference type="ARBA" id="ARBA00004170"/>
    </source>
</evidence>
<evidence type="ECO:0000256" key="11">
    <source>
        <dbReference type="ARBA" id="ARBA00037530"/>
    </source>
</evidence>
<keyword evidence="5" id="KW-1003">Cell membrane</keyword>
<comment type="subunit">
    <text evidence="3">The complex is composed of two ATP-binding proteins (GsiA), two transmembrane proteins (GsiC and GsiD) and a solute-binding protein (GsiB).</text>
</comment>